<keyword evidence="2" id="KW-1185">Reference proteome</keyword>
<dbReference type="Proteomes" id="UP000887569">
    <property type="component" value="Unplaced"/>
</dbReference>
<feature type="compositionally biased region" description="Polar residues" evidence="1">
    <location>
        <begin position="468"/>
        <end position="480"/>
    </location>
</feature>
<protein>
    <submittedName>
        <fullName evidence="3">C2H2-type domain-containing protein</fullName>
    </submittedName>
</protein>
<dbReference type="AlphaFoldDB" id="A0A915AUV2"/>
<feature type="compositionally biased region" description="Basic residues" evidence="1">
    <location>
        <begin position="266"/>
        <end position="276"/>
    </location>
</feature>
<feature type="region of interest" description="Disordered" evidence="1">
    <location>
        <begin position="445"/>
        <end position="501"/>
    </location>
</feature>
<name>A0A915AUV2_PARUN</name>
<accession>A0A915AUV2</accession>
<feature type="region of interest" description="Disordered" evidence="1">
    <location>
        <begin position="1"/>
        <end position="43"/>
    </location>
</feature>
<dbReference type="WBParaSite" id="PgR015_g086_t01">
    <property type="protein sequence ID" value="PgR015_g086_t01"/>
    <property type="gene ID" value="PgR015_g086"/>
</dbReference>
<feature type="compositionally biased region" description="Acidic residues" evidence="1">
    <location>
        <begin position="455"/>
        <end position="467"/>
    </location>
</feature>
<feature type="compositionally biased region" description="Polar residues" evidence="1">
    <location>
        <begin position="141"/>
        <end position="154"/>
    </location>
</feature>
<feature type="region of interest" description="Disordered" evidence="1">
    <location>
        <begin position="139"/>
        <end position="159"/>
    </location>
</feature>
<feature type="region of interest" description="Disordered" evidence="1">
    <location>
        <begin position="262"/>
        <end position="310"/>
    </location>
</feature>
<organism evidence="2 3">
    <name type="scientific">Parascaris univalens</name>
    <name type="common">Nematode worm</name>
    <dbReference type="NCBI Taxonomy" id="6257"/>
    <lineage>
        <taxon>Eukaryota</taxon>
        <taxon>Metazoa</taxon>
        <taxon>Ecdysozoa</taxon>
        <taxon>Nematoda</taxon>
        <taxon>Chromadorea</taxon>
        <taxon>Rhabditida</taxon>
        <taxon>Spirurina</taxon>
        <taxon>Ascaridomorpha</taxon>
        <taxon>Ascaridoidea</taxon>
        <taxon>Ascarididae</taxon>
        <taxon>Parascaris</taxon>
    </lineage>
</organism>
<evidence type="ECO:0000313" key="2">
    <source>
        <dbReference type="Proteomes" id="UP000887569"/>
    </source>
</evidence>
<feature type="compositionally biased region" description="Basic residues" evidence="1">
    <location>
        <begin position="1"/>
        <end position="16"/>
    </location>
</feature>
<feature type="compositionally biased region" description="Low complexity" evidence="1">
    <location>
        <begin position="19"/>
        <end position="40"/>
    </location>
</feature>
<evidence type="ECO:0000256" key="1">
    <source>
        <dbReference type="SAM" id="MobiDB-lite"/>
    </source>
</evidence>
<evidence type="ECO:0000313" key="3">
    <source>
        <dbReference type="WBParaSite" id="PgR015_g086_t01"/>
    </source>
</evidence>
<reference evidence="3" key="1">
    <citation type="submission" date="2022-11" db="UniProtKB">
        <authorList>
            <consortium name="WormBaseParasite"/>
        </authorList>
    </citation>
    <scope>IDENTIFICATION</scope>
</reference>
<sequence>MYRKGAGNAKKRRVAHSARGTSSAIRRGTGTRRTTTRAASVQPSVPPADVRFCRNPVRCCVKAGRAPCKVESETTTPHCLSSVLSVASPSAGFSLRSLTEELYEGGNVKEPFAVSVKLEQSHDDADLHHAQLDQADLEIPSHSSLDPARSTSDASFERSPGLQCSDFIMTCRSPCKEDILPLDMMMFSTSSTFDRSHISGSSEVDPKRLNQNVTLEGSVGVKHTPNANHDEYEAAIVTLPERISAVKVTKRSRQDMMLEEPVVKPSARRTKAKVSRRISAFNRSSLLRSPNGKDESRQSASLPEQQHRKLSCTECPIENSRITADLPSEPSTHSVALRIPEQECDDHGSPSAAEYCMSIIPSGREVADNAAEGVCGSSVAACKALLEIPFVTCFDEEPPTEQGHNSESQEIAGNAVEQLSLQNTNNSFDLCAVFLEDDVNCATGKEASSEKDGQLEEGEIIEDDDANVSESVNMDNSASELTMKRSAHRKRSRSSSSCSSREGQLYRSGCQVWFTHSCMYCIMVFDKLSERLYHEISRHRMQQCYCRACDSTFSEARMDVHLRKSHRSQLRCFCGFKAESRWKLAQHKEDDHNISCF</sequence>
<proteinExistence type="predicted"/>